<sequence>MSLTSQVSAGVVTIMVEGNFDIGCYDAFNKTLNDNLNSASKFVIDLSKASYMDSSALGMLLLLREKLGGQSSKIEFVNVNEEVMKILKVAKFDQLFTISS</sequence>
<dbReference type="GO" id="GO:0043856">
    <property type="term" value="F:anti-sigma factor antagonist activity"/>
    <property type="evidence" value="ECO:0007669"/>
    <property type="project" value="InterPro"/>
</dbReference>
<feature type="domain" description="STAS" evidence="3">
    <location>
        <begin position="1"/>
        <end position="100"/>
    </location>
</feature>
<organism evidence="4 5">
    <name type="scientific">Hydrogenovibrio thermophilus</name>
    <dbReference type="NCBI Taxonomy" id="265883"/>
    <lineage>
        <taxon>Bacteria</taxon>
        <taxon>Pseudomonadati</taxon>
        <taxon>Pseudomonadota</taxon>
        <taxon>Gammaproteobacteria</taxon>
        <taxon>Thiotrichales</taxon>
        <taxon>Piscirickettsiaceae</taxon>
        <taxon>Hydrogenovibrio</taxon>
    </lineage>
</organism>
<dbReference type="SUPFAM" id="SSF52091">
    <property type="entry name" value="SpoIIaa-like"/>
    <property type="match status" value="1"/>
</dbReference>
<comment type="similarity">
    <text evidence="1 2">Belongs to the anti-sigma-factor antagonist family.</text>
</comment>
<dbReference type="Pfam" id="PF01740">
    <property type="entry name" value="STAS"/>
    <property type="match status" value="1"/>
</dbReference>
<name>A0A410H2Q4_9GAMM</name>
<gene>
    <name evidence="4" type="ORF">EPV75_05825</name>
</gene>
<dbReference type="PANTHER" id="PTHR33495">
    <property type="entry name" value="ANTI-SIGMA FACTOR ANTAGONIST TM_1081-RELATED-RELATED"/>
    <property type="match status" value="1"/>
</dbReference>
<dbReference type="NCBIfam" id="TIGR00377">
    <property type="entry name" value="ant_ant_sig"/>
    <property type="match status" value="1"/>
</dbReference>
<keyword evidence="5" id="KW-1185">Reference proteome</keyword>
<reference evidence="4 5" key="1">
    <citation type="journal article" date="2018" name="Environ. Microbiol.">
        <title>Genomes of ubiquitous marine and hypersaline Hydrogenovibrio, Thiomicrorhabdus and Thiomicrospira spp. encode a diversity of mechanisms to sustain chemolithoautotrophy in heterogeneous environments.</title>
        <authorList>
            <person name="Scott K.M."/>
            <person name="Williams J."/>
            <person name="Porter C.M.B."/>
            <person name="Russel S."/>
            <person name="Harmer T.L."/>
            <person name="Paul J.H."/>
            <person name="Antonen K.M."/>
            <person name="Bridges M.K."/>
            <person name="Camper G.J."/>
            <person name="Campla C.K."/>
            <person name="Casella L.G."/>
            <person name="Chase E."/>
            <person name="Conrad J.W."/>
            <person name="Cruz M.C."/>
            <person name="Dunlap D.S."/>
            <person name="Duran L."/>
            <person name="Fahsbender E.M."/>
            <person name="Goldsmith D.B."/>
            <person name="Keeley R.F."/>
            <person name="Kondoff M.R."/>
            <person name="Kussy B.I."/>
            <person name="Lane M.K."/>
            <person name="Lawler S."/>
            <person name="Leigh B.A."/>
            <person name="Lewis C."/>
            <person name="Lostal L.M."/>
            <person name="Marking D."/>
            <person name="Mancera P.A."/>
            <person name="McClenthan E.C."/>
            <person name="McIntyre E.A."/>
            <person name="Mine J.A."/>
            <person name="Modi S."/>
            <person name="Moore B.D."/>
            <person name="Morgan W.A."/>
            <person name="Nelson K.M."/>
            <person name="Nguyen K.N."/>
            <person name="Ogburn N."/>
            <person name="Parrino D.G."/>
            <person name="Pedapudi A.D."/>
            <person name="Pelham R.P."/>
            <person name="Preece A.M."/>
            <person name="Rampersad E.A."/>
            <person name="Richardson J.C."/>
            <person name="Rodgers C.M."/>
            <person name="Schaffer B.L."/>
            <person name="Sheridan N.E."/>
            <person name="Solone M.R."/>
            <person name="Staley Z.R."/>
            <person name="Tabuchi M."/>
            <person name="Waide R.J."/>
            <person name="Wanjugi P.W."/>
            <person name="Young S."/>
            <person name="Clum A."/>
            <person name="Daum C."/>
            <person name="Huntemann M."/>
            <person name="Ivanova N."/>
            <person name="Kyrpides N."/>
            <person name="Mikhailova N."/>
            <person name="Palaniappan K."/>
            <person name="Pillay M."/>
            <person name="Reddy T.B.K."/>
            <person name="Shapiro N."/>
            <person name="Stamatis D."/>
            <person name="Varghese N."/>
            <person name="Woyke T."/>
            <person name="Boden R."/>
            <person name="Freyermuth S.K."/>
            <person name="Kerfeld C.A."/>
        </authorList>
    </citation>
    <scope>NUCLEOTIDE SEQUENCE [LARGE SCALE GENOMIC DNA]</scope>
    <source>
        <strain evidence="4 5">JR-2</strain>
    </source>
</reference>
<dbReference type="EMBL" id="CP035033">
    <property type="protein sequence ID" value="QAB15218.1"/>
    <property type="molecule type" value="Genomic_DNA"/>
</dbReference>
<dbReference type="InterPro" id="IPR003658">
    <property type="entry name" value="Anti-sigma_ant"/>
</dbReference>
<evidence type="ECO:0000256" key="2">
    <source>
        <dbReference type="RuleBase" id="RU003749"/>
    </source>
</evidence>
<dbReference type="RefSeq" id="WP_029937897.1">
    <property type="nucleotide sequence ID" value="NZ_CP035033.1"/>
</dbReference>
<evidence type="ECO:0000256" key="1">
    <source>
        <dbReference type="ARBA" id="ARBA00009013"/>
    </source>
</evidence>
<dbReference type="InterPro" id="IPR002645">
    <property type="entry name" value="STAS_dom"/>
</dbReference>
<dbReference type="InterPro" id="IPR036513">
    <property type="entry name" value="STAS_dom_sf"/>
</dbReference>
<dbReference type="CDD" id="cd07043">
    <property type="entry name" value="STAS_anti-anti-sigma_factors"/>
    <property type="match status" value="1"/>
</dbReference>
<dbReference type="PANTHER" id="PTHR33495:SF15">
    <property type="entry name" value="STAS DOMAIN-CONTAINING PROTEIN"/>
    <property type="match status" value="1"/>
</dbReference>
<dbReference type="KEGG" id="htr:EPV75_05825"/>
<evidence type="ECO:0000259" key="3">
    <source>
        <dbReference type="PROSITE" id="PS50801"/>
    </source>
</evidence>
<dbReference type="Proteomes" id="UP000285478">
    <property type="component" value="Chromosome"/>
</dbReference>
<proteinExistence type="inferred from homology"/>
<dbReference type="Gene3D" id="3.30.750.24">
    <property type="entry name" value="STAS domain"/>
    <property type="match status" value="1"/>
</dbReference>
<evidence type="ECO:0000313" key="5">
    <source>
        <dbReference type="Proteomes" id="UP000285478"/>
    </source>
</evidence>
<evidence type="ECO:0000313" key="4">
    <source>
        <dbReference type="EMBL" id="QAB15218.1"/>
    </source>
</evidence>
<dbReference type="PROSITE" id="PS50801">
    <property type="entry name" value="STAS"/>
    <property type="match status" value="1"/>
</dbReference>
<protein>
    <recommendedName>
        <fullName evidence="2">Anti-sigma factor antagonist</fullName>
    </recommendedName>
</protein>
<dbReference type="AlphaFoldDB" id="A0A410H2Q4"/>
<accession>A0A410H2Q4</accession>